<name>A0ABX8RS82_NOCIO</name>
<proteinExistence type="predicted"/>
<organism evidence="1 2">
    <name type="scientific">Nocardia iowensis</name>
    <dbReference type="NCBI Taxonomy" id="204891"/>
    <lineage>
        <taxon>Bacteria</taxon>
        <taxon>Bacillati</taxon>
        <taxon>Actinomycetota</taxon>
        <taxon>Actinomycetes</taxon>
        <taxon>Mycobacteriales</taxon>
        <taxon>Nocardiaceae</taxon>
        <taxon>Nocardia</taxon>
    </lineage>
</organism>
<dbReference type="Proteomes" id="UP000694257">
    <property type="component" value="Chromosome"/>
</dbReference>
<protein>
    <submittedName>
        <fullName evidence="1">YbaB/EbfC family DNA-binding protein</fullName>
    </submittedName>
</protein>
<gene>
    <name evidence="1" type="ORF">KV110_04940</name>
</gene>
<keyword evidence="2" id="KW-1185">Reference proteome</keyword>
<sequence>MYETMDELMASVQRRLYRVRDLADNMAGVRARETAPDGSITAEVDGNGALLNLEFTSGISRLSAADFENTLVSTAAAAARRAFTERAELITAFNEEVAD</sequence>
<dbReference type="GO" id="GO:0003677">
    <property type="term" value="F:DNA binding"/>
    <property type="evidence" value="ECO:0007669"/>
    <property type="project" value="UniProtKB-KW"/>
</dbReference>
<reference evidence="1 2" key="1">
    <citation type="submission" date="2021-07" db="EMBL/GenBank/DDBJ databases">
        <title>Whole Genome Sequence of Nocardia Iowensis.</title>
        <authorList>
            <person name="Lamm A."/>
            <person name="Collins-Fairclough A.M."/>
            <person name="Bunk B."/>
            <person name="Sproer C."/>
        </authorList>
    </citation>
    <scope>NUCLEOTIDE SEQUENCE [LARGE SCALE GENOMIC DNA]</scope>
    <source>
        <strain evidence="1 2">NRRL 5646</strain>
    </source>
</reference>
<accession>A0ABX8RS82</accession>
<keyword evidence="1" id="KW-0238">DNA-binding</keyword>
<evidence type="ECO:0000313" key="1">
    <source>
        <dbReference type="EMBL" id="QXN92499.1"/>
    </source>
</evidence>
<dbReference type="RefSeq" id="WP_218473830.1">
    <property type="nucleotide sequence ID" value="NZ_BAABJN010000005.1"/>
</dbReference>
<dbReference type="EMBL" id="CP078145">
    <property type="protein sequence ID" value="QXN92499.1"/>
    <property type="molecule type" value="Genomic_DNA"/>
</dbReference>
<evidence type="ECO:0000313" key="2">
    <source>
        <dbReference type="Proteomes" id="UP000694257"/>
    </source>
</evidence>